<keyword evidence="2" id="KW-1185">Reference proteome</keyword>
<feature type="non-terminal residue" evidence="1">
    <location>
        <position position="1"/>
    </location>
</feature>
<reference evidence="1" key="1">
    <citation type="submission" date="2021-02" db="EMBL/GenBank/DDBJ databases">
        <authorList>
            <person name="Dougan E. K."/>
            <person name="Rhodes N."/>
            <person name="Thang M."/>
            <person name="Chan C."/>
        </authorList>
    </citation>
    <scope>NUCLEOTIDE SEQUENCE</scope>
</reference>
<protein>
    <submittedName>
        <fullName evidence="1">Uncharacterized protein</fullName>
    </submittedName>
</protein>
<accession>A0A813EV41</accession>
<proteinExistence type="predicted"/>
<comment type="caution">
    <text evidence="1">The sequence shown here is derived from an EMBL/GenBank/DDBJ whole genome shotgun (WGS) entry which is preliminary data.</text>
</comment>
<dbReference type="Proteomes" id="UP000654075">
    <property type="component" value="Unassembled WGS sequence"/>
</dbReference>
<gene>
    <name evidence="1" type="ORF">PGLA1383_LOCUS22380</name>
</gene>
<evidence type="ECO:0000313" key="1">
    <source>
        <dbReference type="EMBL" id="CAE8604203.1"/>
    </source>
</evidence>
<feature type="non-terminal residue" evidence="1">
    <location>
        <position position="141"/>
    </location>
</feature>
<dbReference type="EMBL" id="CAJNNV010016138">
    <property type="protein sequence ID" value="CAE8604203.1"/>
    <property type="molecule type" value="Genomic_DNA"/>
</dbReference>
<evidence type="ECO:0000313" key="2">
    <source>
        <dbReference type="Proteomes" id="UP000654075"/>
    </source>
</evidence>
<organism evidence="1 2">
    <name type="scientific">Polarella glacialis</name>
    <name type="common">Dinoflagellate</name>
    <dbReference type="NCBI Taxonomy" id="89957"/>
    <lineage>
        <taxon>Eukaryota</taxon>
        <taxon>Sar</taxon>
        <taxon>Alveolata</taxon>
        <taxon>Dinophyceae</taxon>
        <taxon>Suessiales</taxon>
        <taxon>Suessiaceae</taxon>
        <taxon>Polarella</taxon>
    </lineage>
</organism>
<name>A0A813EV41_POLGL</name>
<sequence length="141" mass="14477">AWATLDVDATESLELGAASRALALLPQAALPGPRGPALTLLRRALADALGSASQGPGGLPRGESWAQALEAAIWGATTAAAAADELPRDDSDAQLSATIRRTYSAEVRRFSTALRDASSFAIISKALSDEQAAELVALPPE</sequence>
<dbReference type="AlphaFoldDB" id="A0A813EV41"/>